<dbReference type="AlphaFoldDB" id="A0A7Y2EAW3"/>
<feature type="chain" id="PRO_5031090438" description="DUF4412 domain-containing protein" evidence="1">
    <location>
        <begin position="23"/>
        <end position="202"/>
    </location>
</feature>
<evidence type="ECO:0000313" key="3">
    <source>
        <dbReference type="Proteomes" id="UP000547674"/>
    </source>
</evidence>
<feature type="signal peptide" evidence="1">
    <location>
        <begin position="1"/>
        <end position="22"/>
    </location>
</feature>
<evidence type="ECO:0008006" key="4">
    <source>
        <dbReference type="Google" id="ProtNLM"/>
    </source>
</evidence>
<sequence>MRFKFLVVLLALAFTVPTLAFAAQGYEIEYRGKGENGQEMVLVRLDSENIHLIPDEDNEVIVGPLAMVMIDHKKQEAFKTTYAEMKAMMSGMSDAMEQMASQAKKAMEEAKKGMTEEQIKAMEQYMPDLDSKSGPMVGKKSKNKFSYKHKGGDGKVAGHSVSRTEVFEGGKLVGKIWTTKDIPFTAVTNAIDNIMGIMPESA</sequence>
<gene>
    <name evidence="2" type="ORF">HKN21_07475</name>
</gene>
<evidence type="ECO:0000256" key="1">
    <source>
        <dbReference type="SAM" id="SignalP"/>
    </source>
</evidence>
<accession>A0A7Y2EAW3</accession>
<protein>
    <recommendedName>
        <fullName evidence="4">DUF4412 domain-containing protein</fullName>
    </recommendedName>
</protein>
<feature type="non-terminal residue" evidence="2">
    <location>
        <position position="202"/>
    </location>
</feature>
<evidence type="ECO:0000313" key="2">
    <source>
        <dbReference type="EMBL" id="NNF06585.1"/>
    </source>
</evidence>
<dbReference type="Proteomes" id="UP000547674">
    <property type="component" value="Unassembled WGS sequence"/>
</dbReference>
<comment type="caution">
    <text evidence="2">The sequence shown here is derived from an EMBL/GenBank/DDBJ whole genome shotgun (WGS) entry which is preliminary data.</text>
</comment>
<dbReference type="EMBL" id="JABDJR010000292">
    <property type="protein sequence ID" value="NNF06585.1"/>
    <property type="molecule type" value="Genomic_DNA"/>
</dbReference>
<keyword evidence="1" id="KW-0732">Signal</keyword>
<name>A0A7Y2EAW3_UNCEI</name>
<reference evidence="2 3" key="1">
    <citation type="submission" date="2020-03" db="EMBL/GenBank/DDBJ databases">
        <title>Metabolic flexibility allows generalist bacteria to become dominant in a frequently disturbed ecosystem.</title>
        <authorList>
            <person name="Chen Y.-J."/>
            <person name="Leung P.M."/>
            <person name="Bay S.K."/>
            <person name="Hugenholtz P."/>
            <person name="Kessler A.J."/>
            <person name="Shelley G."/>
            <person name="Waite D.W."/>
            <person name="Cook P.L."/>
            <person name="Greening C."/>
        </authorList>
    </citation>
    <scope>NUCLEOTIDE SEQUENCE [LARGE SCALE GENOMIC DNA]</scope>
    <source>
        <strain evidence="2">SS_bin_28</strain>
    </source>
</reference>
<proteinExistence type="predicted"/>
<organism evidence="2 3">
    <name type="scientific">Eiseniibacteriota bacterium</name>
    <dbReference type="NCBI Taxonomy" id="2212470"/>
    <lineage>
        <taxon>Bacteria</taxon>
        <taxon>Candidatus Eiseniibacteriota</taxon>
    </lineage>
</organism>